<proteinExistence type="predicted"/>
<dbReference type="VEuPathDB" id="AmoebaDB:ACA1_287980"/>
<feature type="chain" id="PRO_5003990504" description="Peptidase A1 domain-containing protein" evidence="1">
    <location>
        <begin position="21"/>
        <end position="861"/>
    </location>
</feature>
<evidence type="ECO:0008006" key="4">
    <source>
        <dbReference type="Google" id="ProtNLM"/>
    </source>
</evidence>
<evidence type="ECO:0000313" key="3">
    <source>
        <dbReference type="Proteomes" id="UP000011083"/>
    </source>
</evidence>
<gene>
    <name evidence="2" type="ORF">ACA1_287980</name>
</gene>
<protein>
    <recommendedName>
        <fullName evidence="4">Peptidase A1 domain-containing protein</fullName>
    </recommendedName>
</protein>
<keyword evidence="3" id="KW-1185">Reference proteome</keyword>
<accession>L8HIS2</accession>
<name>L8HIS2_ACACF</name>
<dbReference type="AlphaFoldDB" id="L8HIS2"/>
<evidence type="ECO:0000313" key="2">
    <source>
        <dbReference type="EMBL" id="ELR25097.1"/>
    </source>
</evidence>
<reference evidence="2 3" key="1">
    <citation type="journal article" date="2013" name="Genome Biol.">
        <title>Genome of Acanthamoeba castellanii highlights extensive lateral gene transfer and early evolution of tyrosine kinase signaling.</title>
        <authorList>
            <person name="Clarke M."/>
            <person name="Lohan A.J."/>
            <person name="Liu B."/>
            <person name="Lagkouvardos I."/>
            <person name="Roy S."/>
            <person name="Zafar N."/>
            <person name="Bertelli C."/>
            <person name="Schilde C."/>
            <person name="Kianianmomeni A."/>
            <person name="Burglin T.R."/>
            <person name="Frech C."/>
            <person name="Turcotte B."/>
            <person name="Kopec K.O."/>
            <person name="Synnott J.M."/>
            <person name="Choo C."/>
            <person name="Paponov I."/>
            <person name="Finkler A."/>
            <person name="Soon Heng Tan C."/>
            <person name="Hutchins A.P."/>
            <person name="Weinmeier T."/>
            <person name="Rattei T."/>
            <person name="Chu J.S."/>
            <person name="Gimenez G."/>
            <person name="Irimia M."/>
            <person name="Rigden D.J."/>
            <person name="Fitzpatrick D.A."/>
            <person name="Lorenzo-Morales J."/>
            <person name="Bateman A."/>
            <person name="Chiu C.H."/>
            <person name="Tang P."/>
            <person name="Hegemann P."/>
            <person name="Fromm H."/>
            <person name="Raoult D."/>
            <person name="Greub G."/>
            <person name="Miranda-Saavedra D."/>
            <person name="Chen N."/>
            <person name="Nash P."/>
            <person name="Ginger M.L."/>
            <person name="Horn M."/>
            <person name="Schaap P."/>
            <person name="Caler L."/>
            <person name="Loftus B."/>
        </authorList>
    </citation>
    <scope>NUCLEOTIDE SEQUENCE [LARGE SCALE GENOMIC DNA]</scope>
    <source>
        <strain evidence="2 3">Neff</strain>
    </source>
</reference>
<feature type="signal peptide" evidence="1">
    <location>
        <begin position="1"/>
        <end position="20"/>
    </location>
</feature>
<dbReference type="GeneID" id="14926140"/>
<sequence>MKISGVFLLLLVLCVVYATARRVEYKRGQGEIKSMRLGAGFGTPLQGKDVDSQNLRSKPTKERVEQMLSKPSEKKHLSSYSKPTVHVDLIKSVTSTKIKLTDRVQMSESVLKKWNTTSTDAQKKNFWAGESEDFYPFNSSPLFADEDRYSFPYSAIGLVVVWNYVNEWSGGEWVEWEAVYSCTGTVVGPSMVLTESLCAVGLGERVTFYPSPILLATPSRAPLSALWEAIWGYDYEDAQKRGIEGYDLSEFGLLVIERKNPAEAPVQTYTVGSQTGWLGLTLGSHYEVHSMVGYTLNPLWFLDIFGKRGAEGDVETIATIVSDLKVSQSLPAAEELGGILFPTDMLSVGAPMVLNLGPAGYDFDGDEGRNGRLIERNLVTGVVSSYGLGSNFLLGVVMQPFGQEFAEVYSALCTDFCWACPPYYQADRSLSQAPARPTGNDILSTQEFYFPELTRSAKSQPKGSGPRLPTTGHKASLSLVARNTIKVSESLARSFSNSSTQEKNSIVEDGPFSSSPIIVASNRFQFPYTALGKVFTFDAESDVLVSHCTGAVIGPRMVLAAPECLCPVQDTQYRWEFYPAWQQLSFDSDELMGTSLGKFEGEAAYTNTDHFQGYYSSNAGILVTKVATDPKFSWRTYNVGGVTGWFGIDFALGDYDMRYNLMTQAAYSESHFPGRIQVATTPLGGYGSIAAPAGSLDTAAYGYYTDILRTAGVPTIINFGPLNRDLGDLGEVGGEYVRRNVIGGLGGIPDDQVTSDDDANSWTQPLGPWFYNIKDEACSHCEACGDLTTAFWLYDLPATGPGYTQSDEVVNQCAYELLSESGMFERGFGACCFIGKRAGLRSERGGCCLKRGPLGIDECDF</sequence>
<organism evidence="2 3">
    <name type="scientific">Acanthamoeba castellanii (strain ATCC 30010 / Neff)</name>
    <dbReference type="NCBI Taxonomy" id="1257118"/>
    <lineage>
        <taxon>Eukaryota</taxon>
        <taxon>Amoebozoa</taxon>
        <taxon>Discosea</taxon>
        <taxon>Longamoebia</taxon>
        <taxon>Centramoebida</taxon>
        <taxon>Acanthamoebidae</taxon>
        <taxon>Acanthamoeba</taxon>
    </lineage>
</organism>
<dbReference type="KEGG" id="acan:ACA1_287980"/>
<dbReference type="Proteomes" id="UP000011083">
    <property type="component" value="Unassembled WGS sequence"/>
</dbReference>
<keyword evidence="1" id="KW-0732">Signal</keyword>
<evidence type="ECO:0000256" key="1">
    <source>
        <dbReference type="SAM" id="SignalP"/>
    </source>
</evidence>
<dbReference type="RefSeq" id="XP_004367852.1">
    <property type="nucleotide sequence ID" value="XM_004367795.1"/>
</dbReference>
<dbReference type="EMBL" id="KB007805">
    <property type="protein sequence ID" value="ELR25097.1"/>
    <property type="molecule type" value="Genomic_DNA"/>
</dbReference>